<dbReference type="Gene3D" id="3.40.430.10">
    <property type="entry name" value="Dihydrofolate Reductase, subunit A"/>
    <property type="match status" value="1"/>
</dbReference>
<evidence type="ECO:0000259" key="1">
    <source>
        <dbReference type="Pfam" id="PF01872"/>
    </source>
</evidence>
<dbReference type="RefSeq" id="WP_223411233.1">
    <property type="nucleotide sequence ID" value="NZ_JAGSHT010000025.1"/>
</dbReference>
<dbReference type="EMBL" id="JAGSHT010000025">
    <property type="protein sequence ID" value="MBZ2199221.1"/>
    <property type="molecule type" value="Genomic_DNA"/>
</dbReference>
<feature type="domain" description="Bacterial bifunctional deaminase-reductase C-terminal" evidence="1">
    <location>
        <begin position="4"/>
        <end position="160"/>
    </location>
</feature>
<dbReference type="Pfam" id="PF01872">
    <property type="entry name" value="RibD_C"/>
    <property type="match status" value="1"/>
</dbReference>
<dbReference type="InterPro" id="IPR024072">
    <property type="entry name" value="DHFR-like_dom_sf"/>
</dbReference>
<keyword evidence="3" id="KW-1185">Reference proteome</keyword>
<proteinExistence type="predicted"/>
<gene>
    <name evidence="2" type="ORF">KCQ71_23955</name>
</gene>
<dbReference type="PANTHER" id="PTHR38011:SF12">
    <property type="entry name" value="BIFUNCTIONAL DEAMINASE-REDUCTASE DOMAIN PROTEIN"/>
    <property type="match status" value="1"/>
</dbReference>
<protein>
    <submittedName>
        <fullName evidence="2">Dihydrofolate reductase family protein</fullName>
    </submittedName>
</protein>
<dbReference type="PANTHER" id="PTHR38011">
    <property type="entry name" value="DIHYDROFOLATE REDUCTASE FAMILY PROTEIN (AFU_ORTHOLOGUE AFUA_8G06820)"/>
    <property type="match status" value="1"/>
</dbReference>
<sequence>MAALIYSATMSLDGFIAGPGGDMSWLAPYAGPDPAADELAARTGALLVGNTTYGGDDPNRGTDAEGAFGGTWHGPQFVLTHHLPAAGPPDVTFTDDLGWAVAAARAAAGPKDVNVLGADVARQCLELGLLDEVVVFVVPVLLGDGVRLFDHTGGHLIRLEHVARDVGEVSTHLRMRVVRD</sequence>
<reference evidence="2 3" key="1">
    <citation type="submission" date="2021-04" db="EMBL/GenBank/DDBJ databases">
        <title>Ruania sp. nov., isolated from sandy soil of mangrove forest.</title>
        <authorList>
            <person name="Ge X."/>
            <person name="Huang R."/>
            <person name="Liu W."/>
        </authorList>
    </citation>
    <scope>NUCLEOTIDE SEQUENCE [LARGE SCALE GENOMIC DNA]</scope>
    <source>
        <strain evidence="2 3">N2-46</strain>
    </source>
</reference>
<name>A0ABS7SFS4_9MICO</name>
<accession>A0ABS7SFS4</accession>
<comment type="caution">
    <text evidence="2">The sequence shown here is derived from an EMBL/GenBank/DDBJ whole genome shotgun (WGS) entry which is preliminary data.</text>
</comment>
<dbReference type="SUPFAM" id="SSF53597">
    <property type="entry name" value="Dihydrofolate reductase-like"/>
    <property type="match status" value="1"/>
</dbReference>
<evidence type="ECO:0000313" key="2">
    <source>
        <dbReference type="EMBL" id="MBZ2199221.1"/>
    </source>
</evidence>
<dbReference type="Proteomes" id="UP000826651">
    <property type="component" value="Unassembled WGS sequence"/>
</dbReference>
<dbReference type="InterPro" id="IPR002734">
    <property type="entry name" value="RibDG_C"/>
</dbReference>
<dbReference type="InterPro" id="IPR050765">
    <property type="entry name" value="Riboflavin_Biosynth_HTPR"/>
</dbReference>
<organism evidence="2 3">
    <name type="scientific">Occultella gossypii</name>
    <dbReference type="NCBI Taxonomy" id="2800820"/>
    <lineage>
        <taxon>Bacteria</taxon>
        <taxon>Bacillati</taxon>
        <taxon>Actinomycetota</taxon>
        <taxon>Actinomycetes</taxon>
        <taxon>Micrococcales</taxon>
        <taxon>Ruaniaceae</taxon>
        <taxon>Occultella</taxon>
    </lineage>
</organism>
<evidence type="ECO:0000313" key="3">
    <source>
        <dbReference type="Proteomes" id="UP000826651"/>
    </source>
</evidence>